<organism evidence="4 5">
    <name type="scientific">Thelonectria olida</name>
    <dbReference type="NCBI Taxonomy" id="1576542"/>
    <lineage>
        <taxon>Eukaryota</taxon>
        <taxon>Fungi</taxon>
        <taxon>Dikarya</taxon>
        <taxon>Ascomycota</taxon>
        <taxon>Pezizomycotina</taxon>
        <taxon>Sordariomycetes</taxon>
        <taxon>Hypocreomycetidae</taxon>
        <taxon>Hypocreales</taxon>
        <taxon>Nectriaceae</taxon>
        <taxon>Thelonectria</taxon>
    </lineage>
</organism>
<feature type="compositionally biased region" description="Pro residues" evidence="2">
    <location>
        <begin position="653"/>
        <end position="662"/>
    </location>
</feature>
<evidence type="ECO:0000256" key="1">
    <source>
        <dbReference type="ARBA" id="ARBA00006832"/>
    </source>
</evidence>
<comment type="caution">
    <text evidence="4">The sequence shown here is derived from an EMBL/GenBank/DDBJ whole genome shotgun (WGS) entry which is preliminary data.</text>
</comment>
<gene>
    <name evidence="4" type="ORF">B0T10DRAFT_437459</name>
</gene>
<name>A0A9P9ASL0_9HYPO</name>
<sequence length="1044" mass="108806">MESEPKPSERDNSRSPELSSDSDSDSDTGNGRASNTDSQTTTAPKIEWLATTRQRRSTAGNRMKSMLANEEPDSDLELLFAEDENDQGFSDAGDDGSDMQMDSTDDEDENNNADDDEGEKELEKQAKERRAAQRKRRAQDAIPAKFRKKVRIDPTTPTTPAPAPAHVPRPKKKSERTSWLPSPADMPTRASSRKTTRMSKEQLHQQMVEREAKRLKQLAQMQKKAERLEALKKPPMTQEERLREAAIVEKRNSKSLNRWEEAEKQREEERRAKLAALNERTLKGPVITFWSGIGEWMGKNMVVEEAPKKKRERADKTKGKAKDKDKARNEASGPHVEGKEPAKEDSNRGNGPDGVSANASSDANPKPTPVTPSQVPHTSLQPPAPPAGASSTPTIISEGGLIVPVKVEEVQAKPADTPLGPEVPSPPEVEELPQVIKMIPPTPAPHGLAAPGLPPPSTTAGGLAAPTLAPPPSAATGGLTALAVTPTPPPPLPASLPATRGGLAAPVAAPAPIAPPNAQRSCLTPPPGMSRPPESKPTGVLAPPMLAPPPGITVNGASAPMLGLVSGSGSSKSNILAPPMTSQGPVPPTLASIAPPTMSNLPTPLAAPLPLLKPAPLSQIATPIPTSSPAPTTMARLELIPDPPSAPTGSGPPSQPPGPPQPSTGARRSIIFQNFDENAIKDKNVQTQIIFGRKMTKLAKPSHAPLCVITNHPARYRDPKTGLPYYNAHAYREIQRLCRNEFHFSKVLNAWVGNGAFAARGVPERFLNPGGKRSSKPLVKAEPGADQKPEEAKTTEVNMMDVSAPPAAKGPELRPAPGINVPIANPPAATKLLAPTTASTPAATPVPPRQPSTAAPSLTPIPRTGAVPTTPAPSVSIATPTQTAQVPTPQVSAPQAPPPSTSVPPPSASLAPATPLMQAPALILAPVSTPAKTSPPLAAAPPQLPTQTPPPSQHTPIAAAPPKAVAHASPAAASVPTPTQPSLQPGASPAPAQLPAQAPAATETAAPTPAMAIQQQTTPLAPPPVSSPPTTAAAVAPATPAAQV</sequence>
<feature type="compositionally biased region" description="Basic and acidic residues" evidence="2">
    <location>
        <begin position="336"/>
        <end position="347"/>
    </location>
</feature>
<comment type="similarity">
    <text evidence="1">Belongs to the VPS72/YL1 family.</text>
</comment>
<dbReference type="SMART" id="SM00993">
    <property type="entry name" value="YL1_C"/>
    <property type="match status" value="1"/>
</dbReference>
<feature type="compositionally biased region" description="Pro residues" evidence="2">
    <location>
        <begin position="895"/>
        <end position="907"/>
    </location>
</feature>
<feature type="region of interest" description="Disordered" evidence="2">
    <location>
        <begin position="1"/>
        <end position="240"/>
    </location>
</feature>
<feature type="compositionally biased region" description="Polar residues" evidence="2">
    <location>
        <begin position="28"/>
        <end position="43"/>
    </location>
</feature>
<feature type="region of interest" description="Disordered" evidence="2">
    <location>
        <begin position="767"/>
        <end position="824"/>
    </location>
</feature>
<dbReference type="Proteomes" id="UP000777438">
    <property type="component" value="Unassembled WGS sequence"/>
</dbReference>
<evidence type="ECO:0000259" key="3">
    <source>
        <dbReference type="SMART" id="SM00993"/>
    </source>
</evidence>
<feature type="compositionally biased region" description="Basic and acidic residues" evidence="2">
    <location>
        <begin position="783"/>
        <end position="794"/>
    </location>
</feature>
<dbReference type="AlphaFoldDB" id="A0A9P9ASL0"/>
<dbReference type="Pfam" id="PF05764">
    <property type="entry name" value="YL1"/>
    <property type="match status" value="1"/>
</dbReference>
<feature type="compositionally biased region" description="Low complexity" evidence="2">
    <location>
        <begin position="495"/>
        <end position="511"/>
    </location>
</feature>
<feature type="region of interest" description="Disordered" evidence="2">
    <location>
        <begin position="928"/>
        <end position="1044"/>
    </location>
</feature>
<feature type="compositionally biased region" description="Basic and acidic residues" evidence="2">
    <location>
        <begin position="312"/>
        <end position="329"/>
    </location>
</feature>
<dbReference type="InterPro" id="IPR046757">
    <property type="entry name" value="YL1_N"/>
</dbReference>
<dbReference type="EMBL" id="JAGPYM010000006">
    <property type="protein sequence ID" value="KAH6893552.1"/>
    <property type="molecule type" value="Genomic_DNA"/>
</dbReference>
<evidence type="ECO:0000256" key="2">
    <source>
        <dbReference type="SAM" id="MobiDB-lite"/>
    </source>
</evidence>
<dbReference type="InterPro" id="IPR013272">
    <property type="entry name" value="Vps72/YL1_C"/>
</dbReference>
<feature type="region of interest" description="Disordered" evidence="2">
    <location>
        <begin position="838"/>
        <end position="913"/>
    </location>
</feature>
<feature type="compositionally biased region" description="Low complexity" evidence="2">
    <location>
        <begin position="955"/>
        <end position="1012"/>
    </location>
</feature>
<dbReference type="PANTHER" id="PTHR13275">
    <property type="entry name" value="YL-1 PROTEIN TRANSCRIPTION FACTOR-LIKE 1"/>
    <property type="match status" value="1"/>
</dbReference>
<feature type="compositionally biased region" description="Pro residues" evidence="2">
    <location>
        <begin position="157"/>
        <end position="167"/>
    </location>
</feature>
<accession>A0A9P9ASL0</accession>
<feature type="compositionally biased region" description="Low complexity" evidence="2">
    <location>
        <begin position="1028"/>
        <end position="1044"/>
    </location>
</feature>
<feature type="region of interest" description="Disordered" evidence="2">
    <location>
        <begin position="298"/>
        <end position="547"/>
    </location>
</feature>
<keyword evidence="5" id="KW-1185">Reference proteome</keyword>
<feature type="compositionally biased region" description="Acidic residues" evidence="2">
    <location>
        <begin position="70"/>
        <end position="120"/>
    </location>
</feature>
<feature type="region of interest" description="Disordered" evidence="2">
    <location>
        <begin position="251"/>
        <end position="270"/>
    </location>
</feature>
<feature type="region of interest" description="Disordered" evidence="2">
    <location>
        <begin position="637"/>
        <end position="666"/>
    </location>
</feature>
<dbReference type="Pfam" id="PF08265">
    <property type="entry name" value="YL1_C"/>
    <property type="match status" value="1"/>
</dbReference>
<evidence type="ECO:0000313" key="4">
    <source>
        <dbReference type="EMBL" id="KAH6893552.1"/>
    </source>
</evidence>
<protein>
    <submittedName>
        <fullName evidence="4">YL1 nuclear protein-domain-containing protein</fullName>
    </submittedName>
</protein>
<feature type="compositionally biased region" description="Polar residues" evidence="2">
    <location>
        <begin position="371"/>
        <end position="381"/>
    </location>
</feature>
<dbReference type="PANTHER" id="PTHR13275:SF4">
    <property type="entry name" value="VACUOLAR PROTEIN SORTING-ASSOCIATED PROTEIN 72 HOMOLOG"/>
    <property type="match status" value="1"/>
</dbReference>
<feature type="compositionally biased region" description="Pro residues" evidence="2">
    <location>
        <begin position="938"/>
        <end position="953"/>
    </location>
</feature>
<dbReference type="GO" id="GO:0005634">
    <property type="term" value="C:nucleus"/>
    <property type="evidence" value="ECO:0007669"/>
    <property type="project" value="TreeGrafter"/>
</dbReference>
<evidence type="ECO:0000313" key="5">
    <source>
        <dbReference type="Proteomes" id="UP000777438"/>
    </source>
</evidence>
<feature type="compositionally biased region" description="Low complexity" evidence="2">
    <location>
        <begin position="458"/>
        <end position="467"/>
    </location>
</feature>
<dbReference type="OrthoDB" id="3942062at2759"/>
<feature type="compositionally biased region" description="Basic and acidic residues" evidence="2">
    <location>
        <begin position="198"/>
        <end position="214"/>
    </location>
</feature>
<feature type="compositionally biased region" description="Low complexity" evidence="2">
    <location>
        <begin position="474"/>
        <end position="485"/>
    </location>
</feature>
<feature type="compositionally biased region" description="Low complexity" evidence="2">
    <location>
        <begin position="878"/>
        <end position="894"/>
    </location>
</feature>
<feature type="domain" description="Vps72/YL1 C-terminal" evidence="3">
    <location>
        <begin position="705"/>
        <end position="734"/>
    </location>
</feature>
<feature type="compositionally biased region" description="Basic and acidic residues" evidence="2">
    <location>
        <begin position="1"/>
        <end position="14"/>
    </location>
</feature>
<feature type="compositionally biased region" description="Basic and acidic residues" evidence="2">
    <location>
        <begin position="121"/>
        <end position="131"/>
    </location>
</feature>
<reference evidence="4 5" key="1">
    <citation type="journal article" date="2021" name="Nat. Commun.">
        <title>Genetic determinants of endophytism in the Arabidopsis root mycobiome.</title>
        <authorList>
            <person name="Mesny F."/>
            <person name="Miyauchi S."/>
            <person name="Thiergart T."/>
            <person name="Pickel B."/>
            <person name="Atanasova L."/>
            <person name="Karlsson M."/>
            <person name="Huettel B."/>
            <person name="Barry K.W."/>
            <person name="Haridas S."/>
            <person name="Chen C."/>
            <person name="Bauer D."/>
            <person name="Andreopoulos W."/>
            <person name="Pangilinan J."/>
            <person name="LaButti K."/>
            <person name="Riley R."/>
            <person name="Lipzen A."/>
            <person name="Clum A."/>
            <person name="Drula E."/>
            <person name="Henrissat B."/>
            <person name="Kohler A."/>
            <person name="Grigoriev I.V."/>
            <person name="Martin F.M."/>
            <person name="Hacquard S."/>
        </authorList>
    </citation>
    <scope>NUCLEOTIDE SEQUENCE [LARGE SCALE GENOMIC DNA]</scope>
    <source>
        <strain evidence="4 5">MPI-CAGE-CH-0241</strain>
    </source>
</reference>
<feature type="compositionally biased region" description="Basic and acidic residues" evidence="2">
    <location>
        <begin position="223"/>
        <end position="240"/>
    </location>
</feature>
<proteinExistence type="inferred from homology"/>